<sequence length="311" mass="36415">MKKIDVSVIIPAYNAAETIGNLVNKILRETHVAIELIIINDGSIDDTANVLCKIHDDRLVLIEQANQGVYAARNAALAIHQGKWVMFLDADDDIAEGFVDMRWQVAMATQADVVIFNAWHSGDDYRFVHRKQPYNMSLSGHNWIRHCVTQREWPHYLWLQMVRSSYIKQHSLCFQQGKSHKDILWTVYLAVNNGRFYVSDIKDYTYINNNTSITHRSDYFDVRAMSYIDVIKEIIRLAKLEQNKKINLFLYRHALVETRHFLGLYRKKVKDKPIVKTRFQTNISLVSLFRGIRSIGDMFFFIKLVNKIYLR</sequence>
<dbReference type="PANTHER" id="PTHR22916">
    <property type="entry name" value="GLYCOSYLTRANSFERASE"/>
    <property type="match status" value="1"/>
</dbReference>
<dbReference type="Pfam" id="PF00535">
    <property type="entry name" value="Glycos_transf_2"/>
    <property type="match status" value="1"/>
</dbReference>
<evidence type="ECO:0000256" key="1">
    <source>
        <dbReference type="ARBA" id="ARBA00022676"/>
    </source>
</evidence>
<dbReference type="AlphaFoldDB" id="A0A7T0DTS5"/>
<proteinExistence type="predicted"/>
<gene>
    <name evidence="4" type="ORF">IDM36_15915</name>
</gene>
<dbReference type="GO" id="GO:0016758">
    <property type="term" value="F:hexosyltransferase activity"/>
    <property type="evidence" value="ECO:0007669"/>
    <property type="project" value="UniProtKB-ARBA"/>
</dbReference>
<evidence type="ECO:0000256" key="2">
    <source>
        <dbReference type="ARBA" id="ARBA00022679"/>
    </source>
</evidence>
<dbReference type="Gene3D" id="3.90.550.10">
    <property type="entry name" value="Spore Coat Polysaccharide Biosynthesis Protein SpsA, Chain A"/>
    <property type="match status" value="1"/>
</dbReference>
<dbReference type="InterPro" id="IPR029044">
    <property type="entry name" value="Nucleotide-diphossugar_trans"/>
</dbReference>
<reference evidence="4" key="1">
    <citation type="submission" date="2020-09" db="EMBL/GenBank/DDBJ databases">
        <title>First Report of a novel Colistin-Resistant species of Enterobacter cloacae complex Producing MCR-5 isolated from hospital sewage water.</title>
        <authorList>
            <person name="Zhou K."/>
        </authorList>
    </citation>
    <scope>NUCLEOTIDE SEQUENCE [LARGE SCALE GENOMIC DNA]</scope>
    <source>
        <strain evidence="4">HSW1412</strain>
    </source>
</reference>
<dbReference type="InterPro" id="IPR001173">
    <property type="entry name" value="Glyco_trans_2-like"/>
</dbReference>
<keyword evidence="1" id="KW-0328">Glycosyltransferase</keyword>
<evidence type="ECO:0000259" key="3">
    <source>
        <dbReference type="Pfam" id="PF00535"/>
    </source>
</evidence>
<dbReference type="EMBL" id="CP061801">
    <property type="protein sequence ID" value="QPJ99389.1"/>
    <property type="molecule type" value="Genomic_DNA"/>
</dbReference>
<name>A0A7T0DTS5_9ENTR</name>
<dbReference type="PANTHER" id="PTHR22916:SF51">
    <property type="entry name" value="GLYCOSYLTRANSFERASE EPSH-RELATED"/>
    <property type="match status" value="1"/>
</dbReference>
<organism evidence="4">
    <name type="scientific">Enterobacter mori</name>
    <dbReference type="NCBI Taxonomy" id="539813"/>
    <lineage>
        <taxon>Bacteria</taxon>
        <taxon>Pseudomonadati</taxon>
        <taxon>Pseudomonadota</taxon>
        <taxon>Gammaproteobacteria</taxon>
        <taxon>Enterobacterales</taxon>
        <taxon>Enterobacteriaceae</taxon>
        <taxon>Enterobacter</taxon>
    </lineage>
</organism>
<protein>
    <submittedName>
        <fullName evidence="4">Glycosyltransferase</fullName>
    </submittedName>
</protein>
<feature type="domain" description="Glycosyltransferase 2-like" evidence="3">
    <location>
        <begin position="7"/>
        <end position="141"/>
    </location>
</feature>
<dbReference type="CDD" id="cd00761">
    <property type="entry name" value="Glyco_tranf_GTA_type"/>
    <property type="match status" value="1"/>
</dbReference>
<evidence type="ECO:0000313" key="4">
    <source>
        <dbReference type="EMBL" id="QPJ99389.1"/>
    </source>
</evidence>
<accession>A0A7T0DTS5</accession>
<keyword evidence="2 4" id="KW-0808">Transferase</keyword>
<dbReference type="SUPFAM" id="SSF53448">
    <property type="entry name" value="Nucleotide-diphospho-sugar transferases"/>
    <property type="match status" value="1"/>
</dbReference>